<proteinExistence type="predicted"/>
<dbReference type="Gene3D" id="3.30.460.10">
    <property type="entry name" value="Beta Polymerase, domain 2"/>
    <property type="match status" value="1"/>
</dbReference>
<dbReference type="SUPFAM" id="SSF81301">
    <property type="entry name" value="Nucleotidyltransferase"/>
    <property type="match status" value="1"/>
</dbReference>
<dbReference type="Proteomes" id="UP000186102">
    <property type="component" value="Unassembled WGS sequence"/>
</dbReference>
<feature type="domain" description="Polymerase beta nucleotidyltransferase" evidence="1">
    <location>
        <begin position="27"/>
        <end position="98"/>
    </location>
</feature>
<dbReference type="CDD" id="cd05403">
    <property type="entry name" value="NT_KNTase_like"/>
    <property type="match status" value="1"/>
</dbReference>
<dbReference type="RefSeq" id="WP_075363699.1">
    <property type="nucleotide sequence ID" value="NZ_MLBF01000004.1"/>
</dbReference>
<dbReference type="OrthoDB" id="9808659at2"/>
<reference evidence="2 3" key="1">
    <citation type="submission" date="2016-09" db="EMBL/GenBank/DDBJ databases">
        <title>Complete genome of Desulfosporosinus sp. OL.</title>
        <authorList>
            <person name="Mardanov A."/>
            <person name="Beletsky A."/>
            <person name="Panova A."/>
            <person name="Karnachuk O."/>
            <person name="Ravin N."/>
        </authorList>
    </citation>
    <scope>NUCLEOTIDE SEQUENCE [LARGE SCALE GENOMIC DNA]</scope>
    <source>
        <strain evidence="2 3">OL</strain>
    </source>
</reference>
<dbReference type="EMBL" id="MLBF01000004">
    <property type="protein sequence ID" value="OLN33204.1"/>
    <property type="molecule type" value="Genomic_DNA"/>
</dbReference>
<name>A0A1Q8R0S9_9FIRM</name>
<accession>A0A1Q8R0S9</accession>
<protein>
    <recommendedName>
        <fullName evidence="1">Polymerase beta nucleotidyltransferase domain-containing protein</fullName>
    </recommendedName>
</protein>
<organism evidence="2 3">
    <name type="scientific">Desulfosporosinus metallidurans</name>
    <dbReference type="NCBI Taxonomy" id="1888891"/>
    <lineage>
        <taxon>Bacteria</taxon>
        <taxon>Bacillati</taxon>
        <taxon>Bacillota</taxon>
        <taxon>Clostridia</taxon>
        <taxon>Eubacteriales</taxon>
        <taxon>Desulfitobacteriaceae</taxon>
        <taxon>Desulfosporosinus</taxon>
    </lineage>
</organism>
<evidence type="ECO:0000259" key="1">
    <source>
        <dbReference type="Pfam" id="PF18765"/>
    </source>
</evidence>
<dbReference type="InterPro" id="IPR043519">
    <property type="entry name" value="NT_sf"/>
</dbReference>
<dbReference type="AlphaFoldDB" id="A0A1Q8R0S9"/>
<keyword evidence="3" id="KW-1185">Reference proteome</keyword>
<comment type="caution">
    <text evidence="2">The sequence shown here is derived from an EMBL/GenBank/DDBJ whole genome shotgun (WGS) entry which is preliminary data.</text>
</comment>
<dbReference type="STRING" id="1888891.DSOL_0931"/>
<sequence>MISVSEGQLKIILDIIREFVPHCEVRAFGSRYKWTAKVYSDLDLSIEGEDKLDWTLMENIQEAFQESDLPFRVDILDWNAISPEFKKVIEQGYEVIYTA</sequence>
<dbReference type="Pfam" id="PF18765">
    <property type="entry name" value="Polbeta"/>
    <property type="match status" value="1"/>
</dbReference>
<gene>
    <name evidence="2" type="ORF">DSOL_0931</name>
</gene>
<evidence type="ECO:0000313" key="2">
    <source>
        <dbReference type="EMBL" id="OLN33204.1"/>
    </source>
</evidence>
<evidence type="ECO:0000313" key="3">
    <source>
        <dbReference type="Proteomes" id="UP000186102"/>
    </source>
</evidence>
<dbReference type="InterPro" id="IPR041633">
    <property type="entry name" value="Polbeta"/>
</dbReference>